<dbReference type="Proteomes" id="UP001303046">
    <property type="component" value="Unassembled WGS sequence"/>
</dbReference>
<feature type="region of interest" description="Disordered" evidence="1">
    <location>
        <begin position="362"/>
        <end position="392"/>
    </location>
</feature>
<dbReference type="InterPro" id="IPR013087">
    <property type="entry name" value="Znf_C2H2_type"/>
</dbReference>
<dbReference type="Gene3D" id="3.30.160.60">
    <property type="entry name" value="Classic Zinc Finger"/>
    <property type="match status" value="1"/>
</dbReference>
<feature type="domain" description="C2H2-type" evidence="2">
    <location>
        <begin position="11"/>
        <end position="37"/>
    </location>
</feature>
<evidence type="ECO:0000256" key="1">
    <source>
        <dbReference type="SAM" id="MobiDB-lite"/>
    </source>
</evidence>
<feature type="domain" description="C2H2-type" evidence="2">
    <location>
        <begin position="280"/>
        <end position="304"/>
    </location>
</feature>
<evidence type="ECO:0000259" key="2">
    <source>
        <dbReference type="SMART" id="SM00355"/>
    </source>
</evidence>
<name>A0ABR1DRG6_NECAM</name>
<feature type="domain" description="C2H2-type" evidence="2">
    <location>
        <begin position="56"/>
        <end position="80"/>
    </location>
</feature>
<feature type="region of interest" description="Disordered" evidence="1">
    <location>
        <begin position="458"/>
        <end position="480"/>
    </location>
</feature>
<sequence length="480" mass="52044">MNHSHISPIPYTCIECGGDSLRFPTPEELEIHIASDHLNYCPYEYVVAFDLYKDSKGCERCRFAKFPTEFALISHCKSDHGLKEFFVRYRFTPEGERKTMELKLKMRASLRLRSDDHLGLGTSNGHAGLFPVDKYEDPDSFPSSVDPSGSSCDHASGSVQPSSGSSGSTGGVVPPATSPSIPVTPTSVVPHIQRNVLSSAQHSLGNYGGSADSTPQLHISHGHHGYGGGYPSATGTSSALELSPMDFASDAMSSGMDFAALIGEGEELVRKVSYVPKDAVTCQICGLKVSNQRSSLVYHANTKHIKLNLYQCAVCQKTWQTIAKSDVLKHVKAIHNGDESMIIDNRKRLGYQLRMFTARCFPPKPSNKAKPLTAGCSPPRHGGPSSEPDYGSIHAESASQILQSFIGAGGNNPVNIPKEEPDMDHDEGDHEEGGDGLDEVDNGYGESSVMQAALACMVAQQQQQQQQHQQQQQIVHPDHP</sequence>
<proteinExistence type="predicted"/>
<feature type="region of interest" description="Disordered" evidence="1">
    <location>
        <begin position="138"/>
        <end position="186"/>
    </location>
</feature>
<dbReference type="SMART" id="SM00355">
    <property type="entry name" value="ZnF_C2H2"/>
    <property type="match status" value="4"/>
</dbReference>
<protein>
    <recommendedName>
        <fullName evidence="2">C2H2-type domain-containing protein</fullName>
    </recommendedName>
</protein>
<feature type="region of interest" description="Disordered" evidence="1">
    <location>
        <begin position="406"/>
        <end position="446"/>
    </location>
</feature>
<gene>
    <name evidence="3" type="primary">Necator_chrV.g17352</name>
    <name evidence="3" type="ORF">RB195_012563</name>
</gene>
<dbReference type="Pfam" id="PF24446">
    <property type="entry name" value="DUF7565"/>
    <property type="match status" value="1"/>
</dbReference>
<evidence type="ECO:0000313" key="4">
    <source>
        <dbReference type="Proteomes" id="UP001303046"/>
    </source>
</evidence>
<keyword evidence="4" id="KW-1185">Reference proteome</keyword>
<feature type="domain" description="C2H2-type" evidence="2">
    <location>
        <begin position="310"/>
        <end position="335"/>
    </location>
</feature>
<feature type="compositionally biased region" description="Low complexity" evidence="1">
    <location>
        <begin position="140"/>
        <end position="186"/>
    </location>
</feature>
<reference evidence="3 4" key="1">
    <citation type="submission" date="2023-08" db="EMBL/GenBank/DDBJ databases">
        <title>A Necator americanus chromosomal reference genome.</title>
        <authorList>
            <person name="Ilik V."/>
            <person name="Petrzelkova K.J."/>
            <person name="Pardy F."/>
            <person name="Fuh T."/>
            <person name="Niatou-Singa F.S."/>
            <person name="Gouil Q."/>
            <person name="Baker L."/>
            <person name="Ritchie M.E."/>
            <person name="Jex A.R."/>
            <person name="Gazzola D."/>
            <person name="Li H."/>
            <person name="Toshio Fujiwara R."/>
            <person name="Zhan B."/>
            <person name="Aroian R.V."/>
            <person name="Pafco B."/>
            <person name="Schwarz E.M."/>
        </authorList>
    </citation>
    <scope>NUCLEOTIDE SEQUENCE [LARGE SCALE GENOMIC DNA]</scope>
    <source>
        <strain evidence="3 4">Aroian</strain>
        <tissue evidence="3">Whole animal</tissue>
    </source>
</reference>
<feature type="region of interest" description="Disordered" evidence="1">
    <location>
        <begin position="203"/>
        <end position="230"/>
    </location>
</feature>
<organism evidence="3 4">
    <name type="scientific">Necator americanus</name>
    <name type="common">Human hookworm</name>
    <dbReference type="NCBI Taxonomy" id="51031"/>
    <lineage>
        <taxon>Eukaryota</taxon>
        <taxon>Metazoa</taxon>
        <taxon>Ecdysozoa</taxon>
        <taxon>Nematoda</taxon>
        <taxon>Chromadorea</taxon>
        <taxon>Rhabditida</taxon>
        <taxon>Rhabditina</taxon>
        <taxon>Rhabditomorpha</taxon>
        <taxon>Strongyloidea</taxon>
        <taxon>Ancylostomatidae</taxon>
        <taxon>Bunostominae</taxon>
        <taxon>Necator</taxon>
    </lineage>
</organism>
<evidence type="ECO:0000313" key="3">
    <source>
        <dbReference type="EMBL" id="KAK6753032.1"/>
    </source>
</evidence>
<dbReference type="EMBL" id="JAVFWL010000005">
    <property type="protein sequence ID" value="KAK6753032.1"/>
    <property type="molecule type" value="Genomic_DNA"/>
</dbReference>
<dbReference type="InterPro" id="IPR055987">
    <property type="entry name" value="DUF7565"/>
</dbReference>
<comment type="caution">
    <text evidence="3">The sequence shown here is derived from an EMBL/GenBank/DDBJ whole genome shotgun (WGS) entry which is preliminary data.</text>
</comment>
<accession>A0ABR1DRG6</accession>
<feature type="compositionally biased region" description="Low complexity" evidence="1">
    <location>
        <begin position="460"/>
        <end position="473"/>
    </location>
</feature>